<reference evidence="2 3" key="1">
    <citation type="submission" date="2016-10" db="EMBL/GenBank/DDBJ databases">
        <authorList>
            <person name="Varghese N."/>
        </authorList>
    </citation>
    <scope>NUCLEOTIDE SEQUENCE [LARGE SCALE GENOMIC DNA]</scope>
</reference>
<feature type="compositionally biased region" description="Basic and acidic residues" evidence="1">
    <location>
        <begin position="489"/>
        <end position="502"/>
    </location>
</feature>
<feature type="region of interest" description="Disordered" evidence="1">
    <location>
        <begin position="117"/>
        <end position="137"/>
    </location>
</feature>
<evidence type="ECO:0000256" key="1">
    <source>
        <dbReference type="SAM" id="MobiDB-lite"/>
    </source>
</evidence>
<proteinExistence type="predicted"/>
<accession>A0A1Y6L2Y1</accession>
<feature type="compositionally biased region" description="Acidic residues" evidence="1">
    <location>
        <begin position="602"/>
        <end position="636"/>
    </location>
</feature>
<evidence type="ECO:0000313" key="2">
    <source>
        <dbReference type="EMBL" id="SMY18813.1"/>
    </source>
</evidence>
<feature type="compositionally biased region" description="Low complexity" evidence="1">
    <location>
        <begin position="464"/>
        <end position="480"/>
    </location>
</feature>
<feature type="region of interest" description="Disordered" evidence="1">
    <location>
        <begin position="461"/>
        <end position="541"/>
    </location>
</feature>
<feature type="compositionally biased region" description="Basic and acidic residues" evidence="1">
    <location>
        <begin position="282"/>
        <end position="299"/>
    </location>
</feature>
<gene>
    <name evidence="2" type="ORF">ZT1A5_G248</name>
</gene>
<feature type="compositionally biased region" description="Basic and acidic residues" evidence="1">
    <location>
        <begin position="582"/>
        <end position="601"/>
    </location>
</feature>
<name>A0A1Y6L2Y1_ZYMTR</name>
<feature type="compositionally biased region" description="Acidic residues" evidence="1">
    <location>
        <begin position="379"/>
        <end position="388"/>
    </location>
</feature>
<protein>
    <submittedName>
        <fullName evidence="2">Uncharacterized protein</fullName>
    </submittedName>
</protein>
<feature type="compositionally biased region" description="Polar residues" evidence="1">
    <location>
        <begin position="510"/>
        <end position="521"/>
    </location>
</feature>
<feature type="compositionally biased region" description="Acidic residues" evidence="1">
    <location>
        <begin position="326"/>
        <end position="345"/>
    </location>
</feature>
<feature type="compositionally biased region" description="Acidic residues" evidence="1">
    <location>
        <begin position="44"/>
        <end position="54"/>
    </location>
</feature>
<feature type="region of interest" description="Disordered" evidence="1">
    <location>
        <begin position="377"/>
        <end position="403"/>
    </location>
</feature>
<feature type="region of interest" description="Disordered" evidence="1">
    <location>
        <begin position="565"/>
        <end position="640"/>
    </location>
</feature>
<feature type="compositionally biased region" description="Pro residues" evidence="1">
    <location>
        <begin position="79"/>
        <end position="100"/>
    </location>
</feature>
<dbReference type="AlphaFoldDB" id="A0A1Y6L2Y1"/>
<sequence length="691" mass="77949">MGPRKSAPPGGTMRMDVEDEGEEDGKDEAGFTYEGPGLRAFNYEADDPEDEDADITMSNTIAQATCPHDIEEDQEEDNPNPPDPPTDPSPFNPDQRLPPVPDDHAELTEPVRQQARTLSRDLLHVASGPRTDADLRRAGQYVGSALLTIERSQRETEDRRLREREQEEAERVQRERRKREQRVRTDVFVAISKLCRIRLYSLTDLSFAFFDFSRTKRPERNRHLEADGVCGPLSLPVESLTSLFWREQCVRTCITHLTHTYYTMRYEPIEREFMARKGPRSASRERAKEEKAKKSERSVKAAVTKRKKGPKNSVPAGRAMRRAKGEDDDVANEDDSDEEEQDPPGDDGAKEADEAASVEQHMDYCSDTDEEIFNRELEPEPSDDDQDEANQQASQVDLGLRPDINELRDRALQLMWDITHLEASQPEDGDLRLAAEYQGVTSICHRTIQRLNPELERKKAIMGKLSSPKASTATKKLSSAAREKKRKEAAKASEQKAKDAVTKRKKSTAEPGTQPSKSATKLASAGGKRTRYEEQAPLAYKGPAEDWESYFKYTDAEADEMMEAAHAEARLSEGPAPQFVVRRTDAARKKDIEEYSRGFKDADEDLEDLEDAEMESGGEDSDNDNGDDEGDDDDELVTNTELYRRAVELAEEIALASAGRRQDKDLRHAAEAAVAVYRQLRQSLRVRSGRI</sequence>
<feature type="region of interest" description="Disordered" evidence="1">
    <location>
        <begin position="1"/>
        <end position="104"/>
    </location>
</feature>
<dbReference type="Proteomes" id="UP000215453">
    <property type="component" value="Chromosome 1"/>
</dbReference>
<evidence type="ECO:0000313" key="3">
    <source>
        <dbReference type="Proteomes" id="UP000215453"/>
    </source>
</evidence>
<dbReference type="EMBL" id="LT882676">
    <property type="protein sequence ID" value="SMY18813.1"/>
    <property type="molecule type" value="Genomic_DNA"/>
</dbReference>
<feature type="compositionally biased region" description="Acidic residues" evidence="1">
    <location>
        <begin position="17"/>
        <end position="26"/>
    </location>
</feature>
<organism evidence="2 3">
    <name type="scientific">Zymoseptoria tritici ST99CH_1A5</name>
    <dbReference type="NCBI Taxonomy" id="1276529"/>
    <lineage>
        <taxon>Eukaryota</taxon>
        <taxon>Fungi</taxon>
        <taxon>Dikarya</taxon>
        <taxon>Ascomycota</taxon>
        <taxon>Pezizomycotina</taxon>
        <taxon>Dothideomycetes</taxon>
        <taxon>Dothideomycetidae</taxon>
        <taxon>Mycosphaerellales</taxon>
        <taxon>Mycosphaerellaceae</taxon>
        <taxon>Zymoseptoria</taxon>
    </lineage>
</organism>
<feature type="region of interest" description="Disordered" evidence="1">
    <location>
        <begin position="275"/>
        <end position="361"/>
    </location>
</feature>
<feature type="region of interest" description="Disordered" evidence="1">
    <location>
        <begin position="152"/>
        <end position="176"/>
    </location>
</feature>
<feature type="compositionally biased region" description="Basic and acidic residues" evidence="1">
    <location>
        <begin position="152"/>
        <end position="173"/>
    </location>
</feature>